<dbReference type="PANTHER" id="PTHR10815:SF5">
    <property type="entry name" value="METHYLATED-DNA--PROTEIN-CYSTEINE METHYLTRANSFERASE"/>
    <property type="match status" value="1"/>
</dbReference>
<dbReference type="SUPFAM" id="SSF46767">
    <property type="entry name" value="Methylated DNA-protein cysteine methyltransferase, C-terminal domain"/>
    <property type="match status" value="1"/>
</dbReference>
<dbReference type="SUPFAM" id="SSF53155">
    <property type="entry name" value="Methylated DNA-protein cysteine methyltransferase domain"/>
    <property type="match status" value="1"/>
</dbReference>
<dbReference type="InterPro" id="IPR014048">
    <property type="entry name" value="MethylDNA_cys_MeTrfase_DNA-bd"/>
</dbReference>
<dbReference type="HAMAP" id="MF_00772">
    <property type="entry name" value="OGT"/>
    <property type="match status" value="1"/>
</dbReference>
<evidence type="ECO:0000256" key="6">
    <source>
        <dbReference type="ARBA" id="ARBA00022763"/>
    </source>
</evidence>
<evidence type="ECO:0000256" key="4">
    <source>
        <dbReference type="ARBA" id="ARBA00022603"/>
    </source>
</evidence>
<evidence type="ECO:0000259" key="10">
    <source>
        <dbReference type="Pfam" id="PF01035"/>
    </source>
</evidence>
<proteinExistence type="inferred from homology"/>
<gene>
    <name evidence="11" type="ORF">G5B46_09480</name>
</gene>
<evidence type="ECO:0000256" key="3">
    <source>
        <dbReference type="ARBA" id="ARBA00022490"/>
    </source>
</evidence>
<dbReference type="Pfam" id="PF01035">
    <property type="entry name" value="DNA_binding_1"/>
    <property type="match status" value="1"/>
</dbReference>
<evidence type="ECO:0000256" key="8">
    <source>
        <dbReference type="ARBA" id="ARBA00049348"/>
    </source>
</evidence>
<dbReference type="GO" id="GO:0006307">
    <property type="term" value="P:DNA alkylation repair"/>
    <property type="evidence" value="ECO:0007669"/>
    <property type="project" value="UniProtKB-UniRule"/>
</dbReference>
<keyword evidence="6 9" id="KW-0227">DNA damage</keyword>
<evidence type="ECO:0000256" key="5">
    <source>
        <dbReference type="ARBA" id="ARBA00022679"/>
    </source>
</evidence>
<dbReference type="Gene3D" id="1.10.10.10">
    <property type="entry name" value="Winged helix-like DNA-binding domain superfamily/Winged helix DNA-binding domain"/>
    <property type="match status" value="1"/>
</dbReference>
<dbReference type="PROSITE" id="PS00374">
    <property type="entry name" value="MGMT"/>
    <property type="match status" value="1"/>
</dbReference>
<comment type="caution">
    <text evidence="11">The sequence shown here is derived from an EMBL/GenBank/DDBJ whole genome shotgun (WGS) entry which is preliminary data.</text>
</comment>
<dbReference type="EC" id="2.1.1.63" evidence="9"/>
<evidence type="ECO:0000313" key="11">
    <source>
        <dbReference type="EMBL" id="NGM49834.1"/>
    </source>
</evidence>
<evidence type="ECO:0000256" key="2">
    <source>
        <dbReference type="ARBA" id="ARBA00008711"/>
    </source>
</evidence>
<evidence type="ECO:0000256" key="1">
    <source>
        <dbReference type="ARBA" id="ARBA00001286"/>
    </source>
</evidence>
<dbReference type="RefSeq" id="WP_165258101.1">
    <property type="nucleotide sequence ID" value="NZ_JAAKGT010000003.1"/>
</dbReference>
<dbReference type="FunFam" id="1.10.10.10:FF:000214">
    <property type="entry name" value="Methylated-DNA--protein-cysteine methyltransferase"/>
    <property type="match status" value="1"/>
</dbReference>
<evidence type="ECO:0000256" key="7">
    <source>
        <dbReference type="ARBA" id="ARBA00023204"/>
    </source>
</evidence>
<dbReference type="GO" id="GO:0032259">
    <property type="term" value="P:methylation"/>
    <property type="evidence" value="ECO:0007669"/>
    <property type="project" value="UniProtKB-KW"/>
</dbReference>
<dbReference type="InterPro" id="IPR036388">
    <property type="entry name" value="WH-like_DNA-bd_sf"/>
</dbReference>
<dbReference type="AlphaFoldDB" id="A0A6G4QWY0"/>
<comment type="subcellular location">
    <subcellularLocation>
        <location evidence="9">Cytoplasm</location>
    </subcellularLocation>
</comment>
<dbReference type="InterPro" id="IPR001497">
    <property type="entry name" value="MethylDNA_cys_MeTrfase_AS"/>
</dbReference>
<comment type="catalytic activity">
    <reaction evidence="1 9">
        <text>a 4-O-methyl-thymidine in DNA + L-cysteinyl-[protein] = a thymidine in DNA + S-methyl-L-cysteinyl-[protein]</text>
        <dbReference type="Rhea" id="RHEA:53428"/>
        <dbReference type="Rhea" id="RHEA-COMP:10131"/>
        <dbReference type="Rhea" id="RHEA-COMP:10132"/>
        <dbReference type="Rhea" id="RHEA-COMP:13555"/>
        <dbReference type="Rhea" id="RHEA-COMP:13556"/>
        <dbReference type="ChEBI" id="CHEBI:29950"/>
        <dbReference type="ChEBI" id="CHEBI:82612"/>
        <dbReference type="ChEBI" id="CHEBI:137386"/>
        <dbReference type="ChEBI" id="CHEBI:137387"/>
        <dbReference type="EC" id="2.1.1.63"/>
    </reaction>
</comment>
<accession>A0A6G4QWY0</accession>
<dbReference type="InterPro" id="IPR036217">
    <property type="entry name" value="MethylDNA_cys_MeTrfase_DNAb"/>
</dbReference>
<keyword evidence="4 9" id="KW-0489">Methyltransferase</keyword>
<keyword evidence="7 9" id="KW-0234">DNA repair</keyword>
<feature type="domain" description="Methylated-DNA-[protein]-cysteine S-methyltransferase DNA binding" evidence="10">
    <location>
        <begin position="91"/>
        <end position="171"/>
    </location>
</feature>
<comment type="miscellaneous">
    <text evidence="9">This enzyme catalyzes only one turnover and therefore is not strictly catalytic. According to one definition, an enzyme is a biocatalyst that acts repeatedly and over many reaction cycles.</text>
</comment>
<dbReference type="CDD" id="cd06445">
    <property type="entry name" value="ATase"/>
    <property type="match status" value="1"/>
</dbReference>
<dbReference type="InterPro" id="IPR036631">
    <property type="entry name" value="MGMT_N_sf"/>
</dbReference>
<reference evidence="11" key="1">
    <citation type="submission" date="2020-02" db="EMBL/GenBank/DDBJ databases">
        <authorList>
            <person name="Gao J."/>
            <person name="Sun J."/>
        </authorList>
    </citation>
    <scope>NUCLEOTIDE SEQUENCE</scope>
    <source>
        <strain evidence="11">602-2</strain>
    </source>
</reference>
<dbReference type="EMBL" id="JAAKGT010000003">
    <property type="protein sequence ID" value="NGM49834.1"/>
    <property type="molecule type" value="Genomic_DNA"/>
</dbReference>
<feature type="active site" description="Nucleophile; methyl group acceptor" evidence="9">
    <location>
        <position position="142"/>
    </location>
</feature>
<evidence type="ECO:0000256" key="9">
    <source>
        <dbReference type="HAMAP-Rule" id="MF_00772"/>
    </source>
</evidence>
<comment type="similarity">
    <text evidence="2 9">Belongs to the MGMT family.</text>
</comment>
<keyword evidence="3 9" id="KW-0963">Cytoplasm</keyword>
<comment type="function">
    <text evidence="9">Involved in the cellular defense against the biological effects of O6-methylguanine (O6-MeG) and O4-methylthymine (O4-MeT) in DNA. Repairs the methylated nucleobase in DNA by stoichiometrically transferring the methyl group to a cysteine residue in the enzyme. This is a suicide reaction: the enzyme is irreversibly inactivated.</text>
</comment>
<protein>
    <recommendedName>
        <fullName evidence="9">Methylated-DNA--protein-cysteine methyltransferase</fullName>
        <ecNumber evidence="9">2.1.1.63</ecNumber>
    </recommendedName>
    <alternativeName>
        <fullName evidence="9">6-O-methylguanine-DNA methyltransferase</fullName>
        <shortName evidence="9">MGMT</shortName>
    </alternativeName>
    <alternativeName>
        <fullName evidence="9">O-6-methylguanine-DNA-alkyltransferase</fullName>
    </alternativeName>
</protein>
<organism evidence="11">
    <name type="scientific">Caulobacter sp. 602-2</name>
    <dbReference type="NCBI Taxonomy" id="2710887"/>
    <lineage>
        <taxon>Bacteria</taxon>
        <taxon>Pseudomonadati</taxon>
        <taxon>Pseudomonadota</taxon>
        <taxon>Alphaproteobacteria</taxon>
        <taxon>Caulobacterales</taxon>
        <taxon>Caulobacteraceae</taxon>
        <taxon>Caulobacter</taxon>
    </lineage>
</organism>
<dbReference type="GO" id="GO:0005737">
    <property type="term" value="C:cytoplasm"/>
    <property type="evidence" value="ECO:0007669"/>
    <property type="project" value="UniProtKB-SubCell"/>
</dbReference>
<dbReference type="PANTHER" id="PTHR10815">
    <property type="entry name" value="METHYLATED-DNA--PROTEIN-CYSTEINE METHYLTRANSFERASE"/>
    <property type="match status" value="1"/>
</dbReference>
<dbReference type="NCBIfam" id="TIGR00589">
    <property type="entry name" value="ogt"/>
    <property type="match status" value="1"/>
</dbReference>
<name>A0A6G4QWY0_9CAUL</name>
<dbReference type="GO" id="GO:0003908">
    <property type="term" value="F:methylated-DNA-[protein]-cysteine S-methyltransferase activity"/>
    <property type="evidence" value="ECO:0007669"/>
    <property type="project" value="UniProtKB-UniRule"/>
</dbReference>
<comment type="catalytic activity">
    <reaction evidence="8 9">
        <text>a 6-O-methyl-2'-deoxyguanosine in DNA + L-cysteinyl-[protein] = S-methyl-L-cysteinyl-[protein] + a 2'-deoxyguanosine in DNA</text>
        <dbReference type="Rhea" id="RHEA:24000"/>
        <dbReference type="Rhea" id="RHEA-COMP:10131"/>
        <dbReference type="Rhea" id="RHEA-COMP:10132"/>
        <dbReference type="Rhea" id="RHEA-COMP:11367"/>
        <dbReference type="Rhea" id="RHEA-COMP:11368"/>
        <dbReference type="ChEBI" id="CHEBI:29950"/>
        <dbReference type="ChEBI" id="CHEBI:82612"/>
        <dbReference type="ChEBI" id="CHEBI:85445"/>
        <dbReference type="ChEBI" id="CHEBI:85448"/>
        <dbReference type="EC" id="2.1.1.63"/>
    </reaction>
</comment>
<keyword evidence="5 9" id="KW-0808">Transferase</keyword>
<sequence length="175" mass="18333">MPTPAPVRLFLDRTPSPIGQVLLVCDEEGRLRAVDFHDFEPRMLRLLRLHYGEAVLQPGAAPATTRSALAAYFDGDLAALAAIPWATGGTAFQQAVWRALCNVAPGTTLTYSGLAARIGKPAAVRAVGAANGANPLSIVVPCHRLVGADGALTGYGGGVERKAWLLAHEGARARD</sequence>
<dbReference type="InterPro" id="IPR023546">
    <property type="entry name" value="MGMT"/>
</dbReference>